<dbReference type="SUPFAM" id="SSF48403">
    <property type="entry name" value="Ankyrin repeat"/>
    <property type="match status" value="1"/>
</dbReference>
<keyword evidence="2" id="KW-1185">Reference proteome</keyword>
<dbReference type="InterPro" id="IPR036770">
    <property type="entry name" value="Ankyrin_rpt-contain_sf"/>
</dbReference>
<dbReference type="Gene3D" id="1.25.40.20">
    <property type="entry name" value="Ankyrin repeat-containing domain"/>
    <property type="match status" value="1"/>
</dbReference>
<protein>
    <submittedName>
        <fullName evidence="1">Uncharacterized protein</fullName>
    </submittedName>
</protein>
<comment type="caution">
    <text evidence="1">The sequence shown here is derived from an EMBL/GenBank/DDBJ whole genome shotgun (WGS) entry which is preliminary data.</text>
</comment>
<organism evidence="1 2">
    <name type="scientific">Exophiala bonariae</name>
    <dbReference type="NCBI Taxonomy" id="1690606"/>
    <lineage>
        <taxon>Eukaryota</taxon>
        <taxon>Fungi</taxon>
        <taxon>Dikarya</taxon>
        <taxon>Ascomycota</taxon>
        <taxon>Pezizomycotina</taxon>
        <taxon>Eurotiomycetes</taxon>
        <taxon>Chaetothyriomycetidae</taxon>
        <taxon>Chaetothyriales</taxon>
        <taxon>Herpotrichiellaceae</taxon>
        <taxon>Exophiala</taxon>
    </lineage>
</organism>
<name>A0AAV9N752_9EURO</name>
<dbReference type="GeneID" id="89972028"/>
<gene>
    <name evidence="1" type="ORF">LTR84_003845</name>
</gene>
<proteinExistence type="predicted"/>
<dbReference type="EMBL" id="JAVRRD010000017">
    <property type="protein sequence ID" value="KAK5050564.1"/>
    <property type="molecule type" value="Genomic_DNA"/>
</dbReference>
<evidence type="ECO:0000313" key="1">
    <source>
        <dbReference type="EMBL" id="KAK5050564.1"/>
    </source>
</evidence>
<dbReference type="Proteomes" id="UP001358417">
    <property type="component" value="Unassembled WGS sequence"/>
</dbReference>
<evidence type="ECO:0000313" key="2">
    <source>
        <dbReference type="Proteomes" id="UP001358417"/>
    </source>
</evidence>
<dbReference type="RefSeq" id="XP_064705150.1">
    <property type="nucleotide sequence ID" value="XM_064847429.1"/>
</dbReference>
<reference evidence="1 2" key="1">
    <citation type="submission" date="2023-08" db="EMBL/GenBank/DDBJ databases">
        <title>Black Yeasts Isolated from many extreme environments.</title>
        <authorList>
            <person name="Coleine C."/>
            <person name="Stajich J.E."/>
            <person name="Selbmann L."/>
        </authorList>
    </citation>
    <scope>NUCLEOTIDE SEQUENCE [LARGE SCALE GENOMIC DNA]</scope>
    <source>
        <strain evidence="1 2">CCFEE 5792</strain>
    </source>
</reference>
<sequence length="213" mass="24214">MPRYSIAKDGRLNAVEYLIERGADVFERRRKSKATPLHIAPRAAMRYRQRTSQRFTEQHDNARTNTTIALLKILAPDYLEDPSTDSHSALTRTVFVGWEGFVKLLLTHNSQVNITVSDKIMFGIWWCEQLFHKEAEQLGLSFKQNFAPNPPAYSPGLNVDPEAEVNPPTLVLSVAVTLRKNAIVDLLLLHQKIVDFTIEEQGSALYFYLCKGI</sequence>
<dbReference type="AlphaFoldDB" id="A0AAV9N752"/>
<accession>A0AAV9N752</accession>